<proteinExistence type="predicted"/>
<dbReference type="Gene3D" id="3.30.70.270">
    <property type="match status" value="1"/>
</dbReference>
<keyword evidence="3" id="KW-1185">Reference proteome</keyword>
<dbReference type="Proteomes" id="UP001256588">
    <property type="component" value="Unassembled WGS sequence"/>
</dbReference>
<comment type="caution">
    <text evidence="2">The sequence shown here is derived from an EMBL/GenBank/DDBJ whole genome shotgun (WGS) entry which is preliminary data.</text>
</comment>
<dbReference type="SUPFAM" id="SSF55073">
    <property type="entry name" value="Nucleotide cyclase"/>
    <property type="match status" value="1"/>
</dbReference>
<reference evidence="2 3" key="1">
    <citation type="submission" date="2023-07" db="EMBL/GenBank/DDBJ databases">
        <title>Sorghum-associated microbial communities from plants grown in Nebraska, USA.</title>
        <authorList>
            <person name="Schachtman D."/>
        </authorList>
    </citation>
    <scope>NUCLEOTIDE SEQUENCE [LARGE SCALE GENOMIC DNA]</scope>
    <source>
        <strain evidence="2 3">4099</strain>
    </source>
</reference>
<evidence type="ECO:0000259" key="1">
    <source>
        <dbReference type="PROSITE" id="PS50887"/>
    </source>
</evidence>
<accession>A0ABU1Y0A5</accession>
<dbReference type="EMBL" id="JAVDWO010000015">
    <property type="protein sequence ID" value="MDR7194378.1"/>
    <property type="molecule type" value="Genomic_DNA"/>
</dbReference>
<gene>
    <name evidence="2" type="ORF">J2W68_003123</name>
</gene>
<sequence length="44" mass="4744">MHVTISAGAAMLDPLDTAPAQLMRRADVALYRAKSEGRDRLCDG</sequence>
<dbReference type="InterPro" id="IPR029787">
    <property type="entry name" value="Nucleotide_cyclase"/>
</dbReference>
<evidence type="ECO:0000313" key="3">
    <source>
        <dbReference type="Proteomes" id="UP001256588"/>
    </source>
</evidence>
<protein>
    <submittedName>
        <fullName evidence="2">PleD family two-component response regulator</fullName>
    </submittedName>
</protein>
<dbReference type="InterPro" id="IPR000160">
    <property type="entry name" value="GGDEF_dom"/>
</dbReference>
<name>A0ABU1Y0A5_9GAMM</name>
<dbReference type="Pfam" id="PF00990">
    <property type="entry name" value="GGDEF"/>
    <property type="match status" value="1"/>
</dbReference>
<dbReference type="PROSITE" id="PS50887">
    <property type="entry name" value="GGDEF"/>
    <property type="match status" value="1"/>
</dbReference>
<dbReference type="InterPro" id="IPR043128">
    <property type="entry name" value="Rev_trsase/Diguanyl_cyclase"/>
</dbReference>
<organism evidence="2 3">
    <name type="scientific">Luteimonas terrae</name>
    <dbReference type="NCBI Taxonomy" id="1530191"/>
    <lineage>
        <taxon>Bacteria</taxon>
        <taxon>Pseudomonadati</taxon>
        <taxon>Pseudomonadota</taxon>
        <taxon>Gammaproteobacteria</taxon>
        <taxon>Lysobacterales</taxon>
        <taxon>Lysobacteraceae</taxon>
        <taxon>Luteimonas</taxon>
    </lineage>
</organism>
<feature type="domain" description="GGDEF" evidence="1">
    <location>
        <begin position="1"/>
        <end position="44"/>
    </location>
</feature>
<evidence type="ECO:0000313" key="2">
    <source>
        <dbReference type="EMBL" id="MDR7194378.1"/>
    </source>
</evidence>